<dbReference type="InterPro" id="IPR044999">
    <property type="entry name" value="CbbY-like"/>
</dbReference>
<proteinExistence type="predicted"/>
<reference evidence="2" key="1">
    <citation type="submission" date="2018-06" db="EMBL/GenBank/DDBJ databases">
        <authorList>
            <person name="Helene L.C."/>
            <person name="Dall'Agnol R."/>
            <person name="Delamuta J.R."/>
            <person name="Hungria M."/>
        </authorList>
    </citation>
    <scope>NUCLEOTIDE SEQUENCE [LARGE SCALE GENOMIC DNA]</scope>
    <source>
        <strain evidence="2">CNPSo 3140</strain>
    </source>
</reference>
<evidence type="ECO:0000313" key="2">
    <source>
        <dbReference type="Proteomes" id="UP000251956"/>
    </source>
</evidence>
<reference evidence="1 2" key="2">
    <citation type="submission" date="2018-07" db="EMBL/GenBank/DDBJ databases">
        <title>Diversity of Mesorhizobium strains in Brazil.</title>
        <authorList>
            <person name="Helene L.C.F."/>
            <person name="Dall'Agnol R."/>
            <person name="Delamuta J.R.M."/>
            <person name="Hungria M."/>
        </authorList>
    </citation>
    <scope>NUCLEOTIDE SEQUENCE [LARGE SCALE GENOMIC DNA]</scope>
    <source>
        <strain evidence="1 2">CNPSo 3140</strain>
    </source>
</reference>
<dbReference type="Gene3D" id="3.40.50.1000">
    <property type="entry name" value="HAD superfamily/HAD-like"/>
    <property type="match status" value="1"/>
</dbReference>
<dbReference type="Proteomes" id="UP000251956">
    <property type="component" value="Unassembled WGS sequence"/>
</dbReference>
<dbReference type="Gene3D" id="1.10.150.240">
    <property type="entry name" value="Putative phosphatase, domain 2"/>
    <property type="match status" value="1"/>
</dbReference>
<protein>
    <submittedName>
        <fullName evidence="1">HAD family hydrolase</fullName>
    </submittedName>
</protein>
<dbReference type="PANTHER" id="PTHR42896">
    <property type="entry name" value="XYLULOSE-1,5-BISPHOSPHATE (XUBP) PHOSPHATASE"/>
    <property type="match status" value="1"/>
</dbReference>
<dbReference type="SFLD" id="SFLDG01129">
    <property type="entry name" value="C1.5:_HAD__Beta-PGM__Phosphata"/>
    <property type="match status" value="1"/>
</dbReference>
<organism evidence="1 2">
    <name type="scientific">Mesorhizobium atlanticum</name>
    <dbReference type="NCBI Taxonomy" id="2233532"/>
    <lineage>
        <taxon>Bacteria</taxon>
        <taxon>Pseudomonadati</taxon>
        <taxon>Pseudomonadota</taxon>
        <taxon>Alphaproteobacteria</taxon>
        <taxon>Hyphomicrobiales</taxon>
        <taxon>Phyllobacteriaceae</taxon>
        <taxon>Mesorhizobium</taxon>
    </lineage>
</organism>
<dbReference type="OrthoDB" id="9800058at2"/>
<dbReference type="AlphaFoldDB" id="A0A330GT88"/>
<dbReference type="SFLD" id="SFLDS00003">
    <property type="entry name" value="Haloacid_Dehalogenase"/>
    <property type="match status" value="1"/>
</dbReference>
<dbReference type="Pfam" id="PF00702">
    <property type="entry name" value="Hydrolase"/>
    <property type="match status" value="1"/>
</dbReference>
<evidence type="ECO:0000313" key="1">
    <source>
        <dbReference type="EMBL" id="RAZ77051.1"/>
    </source>
</evidence>
<name>A0A330GT88_9HYPH</name>
<comment type="caution">
    <text evidence="1">The sequence shown here is derived from an EMBL/GenBank/DDBJ whole genome shotgun (WGS) entry which is preliminary data.</text>
</comment>
<dbReference type="InterPro" id="IPR036412">
    <property type="entry name" value="HAD-like_sf"/>
</dbReference>
<dbReference type="InterPro" id="IPR023214">
    <property type="entry name" value="HAD_sf"/>
</dbReference>
<keyword evidence="2" id="KW-1185">Reference proteome</keyword>
<accession>A0A330GT88</accession>
<dbReference type="EMBL" id="QMBQ01000003">
    <property type="protein sequence ID" value="RAZ77051.1"/>
    <property type="molecule type" value="Genomic_DNA"/>
</dbReference>
<dbReference type="NCBIfam" id="TIGR01509">
    <property type="entry name" value="HAD-SF-IA-v3"/>
    <property type="match status" value="1"/>
</dbReference>
<dbReference type="InterPro" id="IPR023198">
    <property type="entry name" value="PGP-like_dom2"/>
</dbReference>
<dbReference type="SUPFAM" id="SSF56784">
    <property type="entry name" value="HAD-like"/>
    <property type="match status" value="1"/>
</dbReference>
<dbReference type="PANTHER" id="PTHR42896:SF2">
    <property type="entry name" value="CBBY-LIKE PROTEIN"/>
    <property type="match status" value="1"/>
</dbReference>
<gene>
    <name evidence="1" type="ORF">DPM35_11080</name>
</gene>
<dbReference type="RefSeq" id="WP_112127327.1">
    <property type="nucleotide sequence ID" value="NZ_QMBQ01000003.1"/>
</dbReference>
<sequence>MTIRALLFDVDGTLAETEELHRGAFNTAFMERGLGWKWDRDLYRDLLRITGGRERILEYARRVGAHVDAVAIHRRKTEIYNERIQAGSITLRPGVAALIDHARGNDLALAIATTTSRPNVTALLEATLGPGSSGWFASIRTGEDVEAKKPDPEVYRLVLADLGLEAGECLAFEDSRNGLLAAKEVGLRTVVTPSIYSADDDFGGADLLLDTVEDLLNDRDFLQSGSDKIVLSGSRW</sequence>
<keyword evidence="1" id="KW-0378">Hydrolase</keyword>
<dbReference type="InterPro" id="IPR006439">
    <property type="entry name" value="HAD-SF_hydro_IA"/>
</dbReference>
<dbReference type="PRINTS" id="PR00413">
    <property type="entry name" value="HADHALOGNASE"/>
</dbReference>
<dbReference type="GO" id="GO:0016787">
    <property type="term" value="F:hydrolase activity"/>
    <property type="evidence" value="ECO:0007669"/>
    <property type="project" value="UniProtKB-KW"/>
</dbReference>